<dbReference type="OrthoDB" id="526423at2759"/>
<dbReference type="InterPro" id="IPR024616">
    <property type="entry name" value="Pherophorin"/>
</dbReference>
<feature type="domain" description="Pherophorin" evidence="2">
    <location>
        <begin position="168"/>
        <end position="316"/>
    </location>
</feature>
<dbReference type="EMBL" id="GL378390">
    <property type="protein sequence ID" value="EFJ41814.1"/>
    <property type="molecule type" value="Genomic_DNA"/>
</dbReference>
<evidence type="ECO:0000259" key="2">
    <source>
        <dbReference type="Pfam" id="PF12499"/>
    </source>
</evidence>
<accession>D8UER2</accession>
<keyword evidence="1" id="KW-0732">Signal</keyword>
<dbReference type="RefSeq" id="XP_002957160.1">
    <property type="nucleotide sequence ID" value="XM_002957114.1"/>
</dbReference>
<dbReference type="KEGG" id="vcn:VOLCADRAFT_107546"/>
<proteinExistence type="predicted"/>
<gene>
    <name evidence="3" type="primary">phV26</name>
    <name evidence="3" type="ORF">VOLCADRAFT_107546</name>
</gene>
<name>D8UER2_VOLCA</name>
<dbReference type="Proteomes" id="UP000001058">
    <property type="component" value="Unassembled WGS sequence"/>
</dbReference>
<feature type="domain" description="Pherophorin" evidence="2">
    <location>
        <begin position="46"/>
        <end position="155"/>
    </location>
</feature>
<organism evidence="4">
    <name type="scientific">Volvox carteri f. nagariensis</name>
    <dbReference type="NCBI Taxonomy" id="3068"/>
    <lineage>
        <taxon>Eukaryota</taxon>
        <taxon>Viridiplantae</taxon>
        <taxon>Chlorophyta</taxon>
        <taxon>core chlorophytes</taxon>
        <taxon>Chlorophyceae</taxon>
        <taxon>CS clade</taxon>
        <taxon>Chlamydomonadales</taxon>
        <taxon>Volvocaceae</taxon>
        <taxon>Volvox</taxon>
    </lineage>
</organism>
<feature type="signal peptide" evidence="1">
    <location>
        <begin position="1"/>
        <end position="28"/>
    </location>
</feature>
<dbReference type="InParanoid" id="D8UER2"/>
<protein>
    <submittedName>
        <fullName evidence="3">Extracellular matrix glycoprotein pherophorin-V26</fullName>
    </submittedName>
</protein>
<dbReference type="STRING" id="3068.D8UER2"/>
<dbReference type="eggNOG" id="ENOG502QQEE">
    <property type="taxonomic scope" value="Eukaryota"/>
</dbReference>
<evidence type="ECO:0000256" key="1">
    <source>
        <dbReference type="SAM" id="SignalP"/>
    </source>
</evidence>
<dbReference type="AlphaFoldDB" id="D8UER2"/>
<feature type="chain" id="PRO_5003124456" evidence="1">
    <location>
        <begin position="29"/>
        <end position="325"/>
    </location>
</feature>
<dbReference type="Pfam" id="PF12499">
    <property type="entry name" value="DUF3707"/>
    <property type="match status" value="2"/>
</dbReference>
<reference evidence="3 4" key="1">
    <citation type="journal article" date="2010" name="Science">
        <title>Genomic analysis of organismal complexity in the multicellular green alga Volvox carteri.</title>
        <authorList>
            <person name="Prochnik S.E."/>
            <person name="Umen J."/>
            <person name="Nedelcu A.M."/>
            <person name="Hallmann A."/>
            <person name="Miller S.M."/>
            <person name="Nishii I."/>
            <person name="Ferris P."/>
            <person name="Kuo A."/>
            <person name="Mitros T."/>
            <person name="Fritz-Laylin L.K."/>
            <person name="Hellsten U."/>
            <person name="Chapman J."/>
            <person name="Simakov O."/>
            <person name="Rensing S.A."/>
            <person name="Terry A."/>
            <person name="Pangilinan J."/>
            <person name="Kapitonov V."/>
            <person name="Jurka J."/>
            <person name="Salamov A."/>
            <person name="Shapiro H."/>
            <person name="Schmutz J."/>
            <person name="Grimwood J."/>
            <person name="Lindquist E."/>
            <person name="Lucas S."/>
            <person name="Grigoriev I.V."/>
            <person name="Schmitt R."/>
            <person name="Kirk D."/>
            <person name="Rokhsar D.S."/>
        </authorList>
    </citation>
    <scope>NUCLEOTIDE SEQUENCE [LARGE SCALE GENOMIC DNA]</scope>
    <source>
        <strain evidence="4">f. Nagariensis / Eve</strain>
    </source>
</reference>
<keyword evidence="4" id="KW-1185">Reference proteome</keyword>
<dbReference type="GeneID" id="9620650"/>
<evidence type="ECO:0000313" key="3">
    <source>
        <dbReference type="EMBL" id="EFJ41814.1"/>
    </source>
</evidence>
<evidence type="ECO:0000313" key="4">
    <source>
        <dbReference type="Proteomes" id="UP000001058"/>
    </source>
</evidence>
<sequence>MSGPCHAMRGIYISTLAVVFLFCASSHGSDIGSGRLLLPNPEFPPRVCFTITRSAVCEAKFQCCNGAQGVTKIEFDVVSSCRPSLQRVTVNKQPWGSYEFNGQLSVLRVTKLDLTPATAPGTQICFFLQSRTPCPNIRTLCTTGDASCTYAIFNIPSPPPPPPPRPYFANCSCVRDPVKSQLFVYPDVVVVPARERGYTKMCFTIGTLDVCNSRSRCCQFDLYKAEFEATPDCIGSLAYMTVNGVERSRFFQLTPYPAIKVTNLNKRFDDVEGTEICLVLKTSDCGSLTKLGKFRDGTLAVALFNRPDTSGVDCCPVSIVDKVAA</sequence>